<reference evidence="11" key="1">
    <citation type="journal article" date="2016" name="Nature">
        <title>The genome of the seagrass Zostera marina reveals angiosperm adaptation to the sea.</title>
        <authorList>
            <person name="Olsen J.L."/>
            <person name="Rouze P."/>
            <person name="Verhelst B."/>
            <person name="Lin Y.-C."/>
            <person name="Bayer T."/>
            <person name="Collen J."/>
            <person name="Dattolo E."/>
            <person name="De Paoli E."/>
            <person name="Dittami S."/>
            <person name="Maumus F."/>
            <person name="Michel G."/>
            <person name="Kersting A."/>
            <person name="Lauritano C."/>
            <person name="Lohaus R."/>
            <person name="Toepel M."/>
            <person name="Tonon T."/>
            <person name="Vanneste K."/>
            <person name="Amirebrahimi M."/>
            <person name="Brakel J."/>
            <person name="Bostroem C."/>
            <person name="Chovatia M."/>
            <person name="Grimwood J."/>
            <person name="Jenkins J.W."/>
            <person name="Jueterbock A."/>
            <person name="Mraz A."/>
            <person name="Stam W.T."/>
            <person name="Tice H."/>
            <person name="Bornberg-Bauer E."/>
            <person name="Green P.J."/>
            <person name="Pearson G.A."/>
            <person name="Procaccini G."/>
            <person name="Duarte C.M."/>
            <person name="Schmutz J."/>
            <person name="Reusch T.B.H."/>
            <person name="Van de Peer Y."/>
        </authorList>
    </citation>
    <scope>NUCLEOTIDE SEQUENCE [LARGE SCALE GENOMIC DNA]</scope>
    <source>
        <strain evidence="11">cv. Finnish</strain>
    </source>
</reference>
<evidence type="ECO:0000256" key="5">
    <source>
        <dbReference type="ARBA" id="ARBA00022679"/>
    </source>
</evidence>
<dbReference type="FunFam" id="1.25.40.120:FF:000035">
    <property type="entry name" value="Geranylgeranyl transferase type-2 subunit alpha"/>
    <property type="match status" value="1"/>
</dbReference>
<comment type="catalytic activity">
    <reaction evidence="8 9">
        <text>geranylgeranyl diphosphate + L-cysteinyl-[protein] = S-geranylgeranyl-L-cysteinyl-[protein] + diphosphate</text>
        <dbReference type="Rhea" id="RHEA:21240"/>
        <dbReference type="Rhea" id="RHEA-COMP:10131"/>
        <dbReference type="Rhea" id="RHEA-COMP:11537"/>
        <dbReference type="ChEBI" id="CHEBI:29950"/>
        <dbReference type="ChEBI" id="CHEBI:33019"/>
        <dbReference type="ChEBI" id="CHEBI:57533"/>
        <dbReference type="ChEBI" id="CHEBI:86021"/>
        <dbReference type="EC" id="2.5.1.60"/>
    </reaction>
</comment>
<dbReference type="Gene3D" id="1.25.40.120">
    <property type="entry name" value="Protein prenylyltransferase"/>
    <property type="match status" value="1"/>
</dbReference>
<dbReference type="SUPFAM" id="SSF52058">
    <property type="entry name" value="L domain-like"/>
    <property type="match status" value="1"/>
</dbReference>
<dbReference type="PROSITE" id="PS51147">
    <property type="entry name" value="PFTA"/>
    <property type="match status" value="5"/>
</dbReference>
<gene>
    <name evidence="10" type="ORF">ZOSMA_47G00330</name>
</gene>
<name>A0A0K9NZU4_ZOSMR</name>
<dbReference type="InterPro" id="IPR001611">
    <property type="entry name" value="Leu-rich_rpt"/>
</dbReference>
<dbReference type="STRING" id="29655.A0A0K9NZU4"/>
<comment type="function">
    <text evidence="9">Catalyzes the transfer of a geranyl-geranyl moiety from geranyl-geranyl pyrophosphate to cysteines occuring in specific C-terminal amino acid sequences.</text>
</comment>
<dbReference type="OrthoDB" id="1658at2759"/>
<evidence type="ECO:0000256" key="8">
    <source>
        <dbReference type="ARBA" id="ARBA00047658"/>
    </source>
</evidence>
<comment type="similarity">
    <text evidence="1 9">Belongs to the protein prenyltransferase subunit alpha family.</text>
</comment>
<organism evidence="10 11">
    <name type="scientific">Zostera marina</name>
    <name type="common">Eelgrass</name>
    <dbReference type="NCBI Taxonomy" id="29655"/>
    <lineage>
        <taxon>Eukaryota</taxon>
        <taxon>Viridiplantae</taxon>
        <taxon>Streptophyta</taxon>
        <taxon>Embryophyta</taxon>
        <taxon>Tracheophyta</taxon>
        <taxon>Spermatophyta</taxon>
        <taxon>Magnoliopsida</taxon>
        <taxon>Liliopsida</taxon>
        <taxon>Zosteraceae</taxon>
        <taxon>Zostera</taxon>
    </lineage>
</organism>
<evidence type="ECO:0000256" key="7">
    <source>
        <dbReference type="ARBA" id="ARBA00031267"/>
    </source>
</evidence>
<dbReference type="InterPro" id="IPR032675">
    <property type="entry name" value="LRR_dom_sf"/>
</dbReference>
<accession>A0A0K9NZU4</accession>
<dbReference type="OMA" id="YNEIGSH"/>
<dbReference type="AlphaFoldDB" id="A0A0K9NZU4"/>
<dbReference type="PROSITE" id="PS51450">
    <property type="entry name" value="LRR"/>
    <property type="match status" value="1"/>
</dbReference>
<keyword evidence="4 9" id="KW-0637">Prenyltransferase</keyword>
<keyword evidence="11" id="KW-1185">Reference proteome</keyword>
<evidence type="ECO:0000256" key="3">
    <source>
        <dbReference type="ARBA" id="ARBA00014772"/>
    </source>
</evidence>
<evidence type="ECO:0000256" key="4">
    <source>
        <dbReference type="ARBA" id="ARBA00022602"/>
    </source>
</evidence>
<dbReference type="GO" id="GO:0004663">
    <property type="term" value="F:Rab geranylgeranyltransferase activity"/>
    <property type="evidence" value="ECO:0007669"/>
    <property type="project" value="UniProtKB-UniRule"/>
</dbReference>
<comment type="caution">
    <text evidence="10">The sequence shown here is derived from an EMBL/GenBank/DDBJ whole genome shotgun (WGS) entry which is preliminary data.</text>
</comment>
<dbReference type="GO" id="GO:0005968">
    <property type="term" value="C:Rab-protein geranylgeranyltransferase complex"/>
    <property type="evidence" value="ECO:0000318"/>
    <property type="project" value="GO_Central"/>
</dbReference>
<evidence type="ECO:0000256" key="1">
    <source>
        <dbReference type="ARBA" id="ARBA00006734"/>
    </source>
</evidence>
<evidence type="ECO:0000256" key="6">
    <source>
        <dbReference type="ARBA" id="ARBA00022737"/>
    </source>
</evidence>
<dbReference type="PRINTS" id="PR00019">
    <property type="entry name" value="LEURICHRPT"/>
</dbReference>
<dbReference type="PANTHER" id="PTHR11129:SF2">
    <property type="entry name" value="GERANYLGERANYL TRANSFERASE TYPE-2 SUBUNIT ALPHA"/>
    <property type="match status" value="1"/>
</dbReference>
<protein>
    <recommendedName>
        <fullName evidence="3 9">Geranylgeranyl transferase type-2 subunit alpha</fullName>
        <ecNumber evidence="2 9">2.5.1.60</ecNumber>
    </recommendedName>
    <alternativeName>
        <fullName evidence="7 9">Geranylgeranyl transferase type II subunit alpha</fullName>
    </alternativeName>
</protein>
<keyword evidence="6" id="KW-0677">Repeat</keyword>
<dbReference type="Gene3D" id="3.80.10.10">
    <property type="entry name" value="Ribonuclease Inhibitor"/>
    <property type="match status" value="1"/>
</dbReference>
<evidence type="ECO:0000313" key="10">
    <source>
        <dbReference type="EMBL" id="KMZ62243.1"/>
    </source>
</evidence>
<evidence type="ECO:0000256" key="9">
    <source>
        <dbReference type="RuleBase" id="RU367120"/>
    </source>
</evidence>
<keyword evidence="5 9" id="KW-0808">Transferase</keyword>
<sequence length="689" mass="79344">MHGRPRKPATEGDSLVVEAKIEKLRTLQKQLLHNHRNRIYTKDALEISSNLLEINPEVYTAWNYRKLAVESMIVDLKDDEELIKSLVTGELRIVELALRRNPKSYGAWHHRKWVLQRNILPADFHHEFRLLDGLLKLDSRNFHGWNYRRFVAALKNVSEEDELKFMTDKIEANFSNYSAWHNRSVLLSQMLKNKDRDSHVKENVLEEEFELVHQAIFTDPDDQSGWFYYLWLLDQTTSHSPSLISLWPTNGSNIILSNNVNTNDQISETISDYARLNGTLPIVLCFNQPVKGINSSTVSVQSSFTVNKYLTWKPLANGNTDEACYWMTCLKLPKRKSDVCTSYSVEVTLDHCHGGIVSSSYSELNGSYKFNFTLDIKYTDLEALDNNLFTEMFVWEDENSHKRITLAPEIICRTSLEQLQLTITPEPAEASKWCRETLSNEVSLFRELLSEMDCKIAKLTVARLLVVLDALPSNEQKKVHTEEVLKLYDDLMKSDHQHVRYYKDERSLVLIDQITCDKELLTRHCSRNTTFQNQVYLHLNSLSLSRIGFMERLLWVHMLDLSHNELNSIEGIEAMQLLCCLSLRGNRISSFTALGPLKLLPSLKALDLSYNEIGSHPIDTTRYLCESPLSHSTAKEVATNHWEAVLLFQDLQLIQLDITGNAIANQEFLTMLVKILPTLTWIDGTVVSH</sequence>
<evidence type="ECO:0000256" key="2">
    <source>
        <dbReference type="ARBA" id="ARBA00012656"/>
    </source>
</evidence>
<proteinExistence type="inferred from homology"/>
<dbReference type="GO" id="GO:0005737">
    <property type="term" value="C:cytoplasm"/>
    <property type="evidence" value="ECO:0000318"/>
    <property type="project" value="GO_Central"/>
</dbReference>
<dbReference type="Proteomes" id="UP000036987">
    <property type="component" value="Unassembled WGS sequence"/>
</dbReference>
<dbReference type="EC" id="2.5.1.60" evidence="2 9"/>
<dbReference type="GO" id="GO:0097354">
    <property type="term" value="P:prenylation"/>
    <property type="evidence" value="ECO:0007669"/>
    <property type="project" value="UniProtKB-UniRule"/>
</dbReference>
<dbReference type="GO" id="GO:0006888">
    <property type="term" value="P:endoplasmic reticulum to Golgi vesicle-mediated transport"/>
    <property type="evidence" value="ECO:0000318"/>
    <property type="project" value="GO_Central"/>
</dbReference>
<dbReference type="PANTHER" id="PTHR11129">
    <property type="entry name" value="PROTEIN FARNESYLTRANSFERASE ALPHA SUBUNIT/RAB GERANYLGERANYL TRANSFERASE ALPHA SUBUNIT"/>
    <property type="match status" value="1"/>
</dbReference>
<evidence type="ECO:0000313" key="11">
    <source>
        <dbReference type="Proteomes" id="UP000036987"/>
    </source>
</evidence>
<dbReference type="Pfam" id="PF01239">
    <property type="entry name" value="PPTA"/>
    <property type="match status" value="5"/>
</dbReference>
<dbReference type="SUPFAM" id="SSF48439">
    <property type="entry name" value="Protein prenylyltransferase"/>
    <property type="match status" value="1"/>
</dbReference>
<dbReference type="EMBL" id="LFYR01001390">
    <property type="protein sequence ID" value="KMZ62243.1"/>
    <property type="molecule type" value="Genomic_DNA"/>
</dbReference>
<dbReference type="InterPro" id="IPR002088">
    <property type="entry name" value="Prenyl_trans_a"/>
</dbReference>